<gene>
    <name evidence="1" type="ORF">SDC9_60304</name>
</gene>
<dbReference type="AlphaFoldDB" id="A0A644XIL9"/>
<sequence length="228" mass="24157">MKYTPSIAFDEFAGSAKGVTAAKSRGRKYIRNRGYGSSSSTSFQGDVKAIFLQLTKSFKSLTSEQIAAWNALAQTQEGRSALGSKAKITGFNLYLRLNHWVVSCGGNALVTPPSLIGVQAPSAATLSLTSSAFTLTLASIPDDVTNLKLVVKASAPQSRGISDAYSKAATFSTPITPVTTAIALKTDYDSKYEAPTSVTPKVFVKWFFVNTVTGEKSGEMMGLATLTV</sequence>
<organism evidence="1">
    <name type="scientific">bioreactor metagenome</name>
    <dbReference type="NCBI Taxonomy" id="1076179"/>
    <lineage>
        <taxon>unclassified sequences</taxon>
        <taxon>metagenomes</taxon>
        <taxon>ecological metagenomes</taxon>
    </lineage>
</organism>
<name>A0A644XIL9_9ZZZZ</name>
<reference evidence="1" key="1">
    <citation type="submission" date="2019-08" db="EMBL/GenBank/DDBJ databases">
        <authorList>
            <person name="Kucharzyk K."/>
            <person name="Murdoch R.W."/>
            <person name="Higgins S."/>
            <person name="Loffler F."/>
        </authorList>
    </citation>
    <scope>NUCLEOTIDE SEQUENCE</scope>
</reference>
<comment type="caution">
    <text evidence="1">The sequence shown here is derived from an EMBL/GenBank/DDBJ whole genome shotgun (WGS) entry which is preliminary data.</text>
</comment>
<accession>A0A644XIL9</accession>
<proteinExistence type="predicted"/>
<protein>
    <submittedName>
        <fullName evidence="1">Uncharacterized protein</fullName>
    </submittedName>
</protein>
<evidence type="ECO:0000313" key="1">
    <source>
        <dbReference type="EMBL" id="MPM13944.1"/>
    </source>
</evidence>
<dbReference type="EMBL" id="VSSQ01002198">
    <property type="protein sequence ID" value="MPM13944.1"/>
    <property type="molecule type" value="Genomic_DNA"/>
</dbReference>